<name>A0A2G2YXG4_CAPAN</name>
<sequence length="171" mass="19576">MHAMQVNILSNDCHGQILEDDNVTSNGYPHNIYCDDYVAMAPLLPYHLNNFDDPFAENNYGMHSRHFEVGVLDWFSKLWEIEQDEYWGYVTHCGTEGNLHGILLGREQFPEGILSASGESHYSVLKAARMYKMECEVIGTLLTGEMDYHDLRSKLLLNQNKPAILHLNISN</sequence>
<dbReference type="SMR" id="A0A2G2YXG4"/>
<keyword evidence="2" id="KW-0210">Decarboxylase</keyword>
<dbReference type="STRING" id="4072.A0A2G2YXG4"/>
<evidence type="ECO:0000313" key="4">
    <source>
        <dbReference type="Proteomes" id="UP000222542"/>
    </source>
</evidence>
<dbReference type="AlphaFoldDB" id="A0A2G2YXG4"/>
<comment type="caution">
    <text evidence="3">The sequence shown here is derived from an EMBL/GenBank/DDBJ whole genome shotgun (WGS) entry which is preliminary data.</text>
</comment>
<reference evidence="3 4" key="2">
    <citation type="journal article" date="2017" name="Genome Biol.">
        <title>New reference genome sequences of hot pepper reveal the massive evolution of plant disease-resistance genes by retroduplication.</title>
        <authorList>
            <person name="Kim S."/>
            <person name="Park J."/>
            <person name="Yeom S.I."/>
            <person name="Kim Y.M."/>
            <person name="Seo E."/>
            <person name="Kim K.T."/>
            <person name="Kim M.S."/>
            <person name="Lee J.M."/>
            <person name="Cheong K."/>
            <person name="Shin H.S."/>
            <person name="Kim S.B."/>
            <person name="Han K."/>
            <person name="Lee J."/>
            <person name="Park M."/>
            <person name="Lee H.A."/>
            <person name="Lee H.Y."/>
            <person name="Lee Y."/>
            <person name="Oh S."/>
            <person name="Lee J.H."/>
            <person name="Choi E."/>
            <person name="Choi E."/>
            <person name="Lee S.E."/>
            <person name="Jeon J."/>
            <person name="Kim H."/>
            <person name="Choi G."/>
            <person name="Song H."/>
            <person name="Lee J."/>
            <person name="Lee S.C."/>
            <person name="Kwon J.K."/>
            <person name="Lee H.Y."/>
            <person name="Koo N."/>
            <person name="Hong Y."/>
            <person name="Kim R.W."/>
            <person name="Kang W.H."/>
            <person name="Huh J.H."/>
            <person name="Kang B.C."/>
            <person name="Yang T.J."/>
            <person name="Lee Y.H."/>
            <person name="Bennetzen J.L."/>
            <person name="Choi D."/>
        </authorList>
    </citation>
    <scope>NUCLEOTIDE SEQUENCE [LARGE SCALE GENOMIC DNA]</scope>
    <source>
        <strain evidence="4">cv. CM334</strain>
    </source>
</reference>
<evidence type="ECO:0000256" key="2">
    <source>
        <dbReference type="ARBA" id="ARBA00022793"/>
    </source>
</evidence>
<dbReference type="Gramene" id="PHT74429">
    <property type="protein sequence ID" value="PHT74429"/>
    <property type="gene ID" value="T459_21706"/>
</dbReference>
<evidence type="ECO:0000256" key="1">
    <source>
        <dbReference type="ARBA" id="ARBA00009533"/>
    </source>
</evidence>
<evidence type="ECO:0000313" key="3">
    <source>
        <dbReference type="EMBL" id="PHT74429.1"/>
    </source>
</evidence>
<protein>
    <submittedName>
        <fullName evidence="3">Serine decarboxylase 3</fullName>
    </submittedName>
</protein>
<dbReference type="PANTHER" id="PTHR46101">
    <property type="match status" value="1"/>
</dbReference>
<dbReference type="InterPro" id="IPR015421">
    <property type="entry name" value="PyrdxlP-dep_Trfase_major"/>
</dbReference>
<dbReference type="SUPFAM" id="SSF53383">
    <property type="entry name" value="PLP-dependent transferases"/>
    <property type="match status" value="1"/>
</dbReference>
<dbReference type="InterPro" id="IPR051151">
    <property type="entry name" value="Group_II_Decarboxylase"/>
</dbReference>
<organism evidence="3 4">
    <name type="scientific">Capsicum annuum</name>
    <name type="common">Capsicum pepper</name>
    <dbReference type="NCBI Taxonomy" id="4072"/>
    <lineage>
        <taxon>Eukaryota</taxon>
        <taxon>Viridiplantae</taxon>
        <taxon>Streptophyta</taxon>
        <taxon>Embryophyta</taxon>
        <taxon>Tracheophyta</taxon>
        <taxon>Spermatophyta</taxon>
        <taxon>Magnoliopsida</taxon>
        <taxon>eudicotyledons</taxon>
        <taxon>Gunneridae</taxon>
        <taxon>Pentapetalae</taxon>
        <taxon>asterids</taxon>
        <taxon>lamiids</taxon>
        <taxon>Solanales</taxon>
        <taxon>Solanaceae</taxon>
        <taxon>Solanoideae</taxon>
        <taxon>Capsiceae</taxon>
        <taxon>Capsicum</taxon>
    </lineage>
</organism>
<keyword evidence="4" id="KW-1185">Reference proteome</keyword>
<dbReference type="InterPro" id="IPR015424">
    <property type="entry name" value="PyrdxlP-dep_Trfase"/>
</dbReference>
<dbReference type="EMBL" id="AYRZ02000008">
    <property type="protein sequence ID" value="PHT74429.1"/>
    <property type="molecule type" value="Genomic_DNA"/>
</dbReference>
<proteinExistence type="inferred from homology"/>
<dbReference type="PANTHER" id="PTHR46101:SF14">
    <property type="entry name" value="HISTIDINE DECARBOXYLASE"/>
    <property type="match status" value="1"/>
</dbReference>
<dbReference type="Proteomes" id="UP000222542">
    <property type="component" value="Unassembled WGS sequence"/>
</dbReference>
<dbReference type="GO" id="GO:0016831">
    <property type="term" value="F:carboxy-lyase activity"/>
    <property type="evidence" value="ECO:0007669"/>
    <property type="project" value="UniProtKB-KW"/>
</dbReference>
<gene>
    <name evidence="3" type="ORF">T459_21706</name>
</gene>
<comment type="similarity">
    <text evidence="1">Belongs to the group II decarboxylase family.</text>
</comment>
<keyword evidence="2" id="KW-0456">Lyase</keyword>
<dbReference type="Gene3D" id="3.40.640.10">
    <property type="entry name" value="Type I PLP-dependent aspartate aminotransferase-like (Major domain)"/>
    <property type="match status" value="1"/>
</dbReference>
<accession>A0A2G2YXG4</accession>
<reference evidence="3 4" key="1">
    <citation type="journal article" date="2014" name="Nat. Genet.">
        <title>Genome sequence of the hot pepper provides insights into the evolution of pungency in Capsicum species.</title>
        <authorList>
            <person name="Kim S."/>
            <person name="Park M."/>
            <person name="Yeom S.I."/>
            <person name="Kim Y.M."/>
            <person name="Lee J.M."/>
            <person name="Lee H.A."/>
            <person name="Seo E."/>
            <person name="Choi J."/>
            <person name="Cheong K."/>
            <person name="Kim K.T."/>
            <person name="Jung K."/>
            <person name="Lee G.W."/>
            <person name="Oh S.K."/>
            <person name="Bae C."/>
            <person name="Kim S.B."/>
            <person name="Lee H.Y."/>
            <person name="Kim S.Y."/>
            <person name="Kim M.S."/>
            <person name="Kang B.C."/>
            <person name="Jo Y.D."/>
            <person name="Yang H.B."/>
            <person name="Jeong H.J."/>
            <person name="Kang W.H."/>
            <person name="Kwon J.K."/>
            <person name="Shin C."/>
            <person name="Lim J.Y."/>
            <person name="Park J.H."/>
            <person name="Huh J.H."/>
            <person name="Kim J.S."/>
            <person name="Kim B.D."/>
            <person name="Cohen O."/>
            <person name="Paran I."/>
            <person name="Suh M.C."/>
            <person name="Lee S.B."/>
            <person name="Kim Y.K."/>
            <person name="Shin Y."/>
            <person name="Noh S.J."/>
            <person name="Park J."/>
            <person name="Seo Y.S."/>
            <person name="Kwon S.Y."/>
            <person name="Kim H.A."/>
            <person name="Park J.M."/>
            <person name="Kim H.J."/>
            <person name="Choi S.B."/>
            <person name="Bosland P.W."/>
            <person name="Reeves G."/>
            <person name="Jo S.H."/>
            <person name="Lee B.W."/>
            <person name="Cho H.T."/>
            <person name="Choi H.S."/>
            <person name="Lee M.S."/>
            <person name="Yu Y."/>
            <person name="Do Choi Y."/>
            <person name="Park B.S."/>
            <person name="van Deynze A."/>
            <person name="Ashrafi H."/>
            <person name="Hill T."/>
            <person name="Kim W.T."/>
            <person name="Pai H.S."/>
            <person name="Ahn H.K."/>
            <person name="Yeam I."/>
            <person name="Giovannoni J.J."/>
            <person name="Rose J.K."/>
            <person name="Sorensen I."/>
            <person name="Lee S.J."/>
            <person name="Kim R.W."/>
            <person name="Choi I.Y."/>
            <person name="Choi B.S."/>
            <person name="Lim J.S."/>
            <person name="Lee Y.H."/>
            <person name="Choi D."/>
        </authorList>
    </citation>
    <scope>NUCLEOTIDE SEQUENCE [LARGE SCALE GENOMIC DNA]</scope>
    <source>
        <strain evidence="4">cv. CM334</strain>
    </source>
</reference>